<dbReference type="GO" id="GO:0016020">
    <property type="term" value="C:membrane"/>
    <property type="evidence" value="ECO:0007669"/>
    <property type="project" value="InterPro"/>
</dbReference>
<sequence length="796" mass="91922">MRTHTGEKSHVCDICHKGFNGSKSSLKKANRKTAIKSIRCHILSLLIEEEEHTRKKLKTKEDNLNRDKKQESDDANISENSIEVPKCNECDKTFAHKGSYKLHLLSHVNVKDFQCPVCDKKFKRGQDLKVHSKAHEGSKQPHECELCRKLFLTVNYLKFHIKRHYADKKLVCFDCNQTFLSISSFKEHSVTHGDDRLFSCHICDKRFTSPSTLYGHTKRHNPEKDVKCSMCDRVFISYYDLKEHSGEIFEFMKEVGRVNERPKFISIGENISNTEFGYKNLIVMDLNRCQSAWSTLFHINQSNLFVTPASYFLLVDSVIKIQDLLSNFIIYPASEVFVAENNGDDFYIYQIYRINAVSETILENYGYWSSILGLEEYLKGHSTSERRRDLKQNDIRVIMRITDNNTWNHLRDLRYPSVDILTKMGYGITECLIQYCNANPIYAGTELFGYFNATTGKYNGLVGALVDKKADVSGSLALMMNERVGQVFWLGRYNPVFVKFLLKKPPMSYIKDIFTLAFDMYVWISIGITLIIVAVVSFIVLNVEAKREKIGFRDSFSVSDAVLISLESLCQQGSVTEPRGVSGRIFSLVGFLAFMFIYVAYSANIVAMLQSQVEIKSAKQLLYSRMAVGAEDTNYMKTFAALEKDEIKRKLFQTKIGKHGFYPLMEGLKRVEKGFFAFQTELIPAYHYIINNFSNYDMCSLQELEGIFQHYTPYGLTQKNSPYREIFRTGVYKMDEYGLRSRSYRRYYAKPACSQSTNFESIGLIETKKPFIMLLYGILLALLLFIVEKIVYYLKK</sequence>
<gene>
    <name evidence="10" type="ORF">QE152_g15213</name>
</gene>
<organism evidence="10 11">
    <name type="scientific">Popillia japonica</name>
    <name type="common">Japanese beetle</name>
    <dbReference type="NCBI Taxonomy" id="7064"/>
    <lineage>
        <taxon>Eukaryota</taxon>
        <taxon>Metazoa</taxon>
        <taxon>Ecdysozoa</taxon>
        <taxon>Arthropoda</taxon>
        <taxon>Hexapoda</taxon>
        <taxon>Insecta</taxon>
        <taxon>Pterygota</taxon>
        <taxon>Neoptera</taxon>
        <taxon>Endopterygota</taxon>
        <taxon>Coleoptera</taxon>
        <taxon>Polyphaga</taxon>
        <taxon>Scarabaeiformia</taxon>
        <taxon>Scarabaeidae</taxon>
        <taxon>Rutelinae</taxon>
        <taxon>Popillia</taxon>
    </lineage>
</organism>
<keyword evidence="4 6" id="KW-0863">Zinc-finger</keyword>
<dbReference type="GO" id="GO:0000981">
    <property type="term" value="F:DNA-binding transcription factor activity, RNA polymerase II-specific"/>
    <property type="evidence" value="ECO:0007669"/>
    <property type="project" value="TreeGrafter"/>
</dbReference>
<feature type="compositionally biased region" description="Basic and acidic residues" evidence="7">
    <location>
        <begin position="59"/>
        <end position="72"/>
    </location>
</feature>
<evidence type="ECO:0000256" key="3">
    <source>
        <dbReference type="ARBA" id="ARBA00022737"/>
    </source>
</evidence>
<dbReference type="PANTHER" id="PTHR24409:SF295">
    <property type="entry name" value="AZ2-RELATED"/>
    <property type="match status" value="1"/>
</dbReference>
<evidence type="ECO:0000256" key="1">
    <source>
        <dbReference type="ARBA" id="ARBA00008685"/>
    </source>
</evidence>
<proteinExistence type="inferred from homology"/>
<feature type="transmembrane region" description="Helical" evidence="8">
    <location>
        <begin position="585"/>
        <end position="609"/>
    </location>
</feature>
<evidence type="ECO:0000256" key="6">
    <source>
        <dbReference type="PROSITE-ProRule" id="PRU00042"/>
    </source>
</evidence>
<feature type="domain" description="C2H2-type" evidence="9">
    <location>
        <begin position="142"/>
        <end position="169"/>
    </location>
</feature>
<dbReference type="EMBL" id="JASPKY010000147">
    <property type="protein sequence ID" value="KAK9730408.1"/>
    <property type="molecule type" value="Genomic_DNA"/>
</dbReference>
<dbReference type="PROSITE" id="PS00028">
    <property type="entry name" value="ZINC_FINGER_C2H2_1"/>
    <property type="match status" value="5"/>
</dbReference>
<feature type="domain" description="C2H2-type" evidence="9">
    <location>
        <begin position="113"/>
        <end position="140"/>
    </location>
</feature>
<evidence type="ECO:0000256" key="2">
    <source>
        <dbReference type="ARBA" id="ARBA00022723"/>
    </source>
</evidence>
<evidence type="ECO:0000256" key="4">
    <source>
        <dbReference type="ARBA" id="ARBA00022771"/>
    </source>
</evidence>
<keyword evidence="2" id="KW-0479">Metal-binding</keyword>
<dbReference type="InterPro" id="IPR001320">
    <property type="entry name" value="Iontro_rcpt_C"/>
</dbReference>
<keyword evidence="3" id="KW-0677">Repeat</keyword>
<name>A0AAW1L6K2_POPJA</name>
<keyword evidence="8" id="KW-1133">Transmembrane helix</keyword>
<dbReference type="Gene3D" id="1.10.287.70">
    <property type="match status" value="1"/>
</dbReference>
<feature type="transmembrane region" description="Helical" evidence="8">
    <location>
        <begin position="771"/>
        <end position="794"/>
    </location>
</feature>
<feature type="domain" description="C2H2-type" evidence="9">
    <location>
        <begin position="85"/>
        <end position="112"/>
    </location>
</feature>
<feature type="domain" description="C2H2-type" evidence="9">
    <location>
        <begin position="198"/>
        <end position="225"/>
    </location>
</feature>
<dbReference type="Proteomes" id="UP001458880">
    <property type="component" value="Unassembled WGS sequence"/>
</dbReference>
<evidence type="ECO:0000313" key="10">
    <source>
        <dbReference type="EMBL" id="KAK9730408.1"/>
    </source>
</evidence>
<evidence type="ECO:0000313" key="11">
    <source>
        <dbReference type="Proteomes" id="UP001458880"/>
    </source>
</evidence>
<dbReference type="Pfam" id="PF00060">
    <property type="entry name" value="Lig_chan"/>
    <property type="match status" value="1"/>
</dbReference>
<comment type="caution">
    <text evidence="10">The sequence shown here is derived from an EMBL/GenBank/DDBJ whole genome shotgun (WGS) entry which is preliminary data.</text>
</comment>
<keyword evidence="8" id="KW-0812">Transmembrane</keyword>
<dbReference type="PROSITE" id="PS50157">
    <property type="entry name" value="ZINC_FINGER_C2H2_2"/>
    <property type="match status" value="5"/>
</dbReference>
<dbReference type="GO" id="GO:0005634">
    <property type="term" value="C:nucleus"/>
    <property type="evidence" value="ECO:0007669"/>
    <property type="project" value="TreeGrafter"/>
</dbReference>
<keyword evidence="8" id="KW-0472">Membrane</keyword>
<dbReference type="Gene3D" id="3.30.160.60">
    <property type="entry name" value="Classic Zinc Finger"/>
    <property type="match status" value="4"/>
</dbReference>
<dbReference type="InterPro" id="IPR036236">
    <property type="entry name" value="Znf_C2H2_sf"/>
</dbReference>
<dbReference type="PANTHER" id="PTHR24409">
    <property type="entry name" value="ZINC FINGER PROTEIN 142"/>
    <property type="match status" value="1"/>
</dbReference>
<protein>
    <submittedName>
        <fullName evidence="10">Ligand-gated ion channel</fullName>
    </submittedName>
</protein>
<dbReference type="Pfam" id="PF00096">
    <property type="entry name" value="zf-C2H2"/>
    <property type="match status" value="2"/>
</dbReference>
<dbReference type="GO" id="GO:0000977">
    <property type="term" value="F:RNA polymerase II transcription regulatory region sequence-specific DNA binding"/>
    <property type="evidence" value="ECO:0007669"/>
    <property type="project" value="TreeGrafter"/>
</dbReference>
<dbReference type="Pfam" id="PF13912">
    <property type="entry name" value="zf-C2H2_6"/>
    <property type="match status" value="1"/>
</dbReference>
<keyword evidence="11" id="KW-1185">Reference proteome</keyword>
<dbReference type="GO" id="GO:0015276">
    <property type="term" value="F:ligand-gated monoatomic ion channel activity"/>
    <property type="evidence" value="ECO:0007669"/>
    <property type="project" value="InterPro"/>
</dbReference>
<feature type="transmembrane region" description="Helical" evidence="8">
    <location>
        <begin position="520"/>
        <end position="543"/>
    </location>
</feature>
<evidence type="ECO:0000256" key="8">
    <source>
        <dbReference type="SAM" id="Phobius"/>
    </source>
</evidence>
<dbReference type="AlphaFoldDB" id="A0AAW1L6K2"/>
<comment type="similarity">
    <text evidence="1">Belongs to the glutamate-gated ion channel (TC 1.A.10.1) family.</text>
</comment>
<dbReference type="InterPro" id="IPR013087">
    <property type="entry name" value="Znf_C2H2_type"/>
</dbReference>
<evidence type="ECO:0000256" key="7">
    <source>
        <dbReference type="SAM" id="MobiDB-lite"/>
    </source>
</evidence>
<feature type="domain" description="C2H2-type" evidence="9">
    <location>
        <begin position="170"/>
        <end position="197"/>
    </location>
</feature>
<accession>A0AAW1L6K2</accession>
<keyword evidence="5" id="KW-0862">Zinc</keyword>
<evidence type="ECO:0000259" key="9">
    <source>
        <dbReference type="PROSITE" id="PS50157"/>
    </source>
</evidence>
<feature type="region of interest" description="Disordered" evidence="7">
    <location>
        <begin position="56"/>
        <end position="77"/>
    </location>
</feature>
<dbReference type="SMART" id="SM00355">
    <property type="entry name" value="ZnF_C2H2"/>
    <property type="match status" value="6"/>
</dbReference>
<dbReference type="SUPFAM" id="SSF53850">
    <property type="entry name" value="Periplasmic binding protein-like II"/>
    <property type="match status" value="1"/>
</dbReference>
<reference evidence="10 11" key="1">
    <citation type="journal article" date="2024" name="BMC Genomics">
        <title>De novo assembly and annotation of Popillia japonica's genome with initial clues to its potential as an invasive pest.</title>
        <authorList>
            <person name="Cucini C."/>
            <person name="Boschi S."/>
            <person name="Funari R."/>
            <person name="Cardaioli E."/>
            <person name="Iannotti N."/>
            <person name="Marturano G."/>
            <person name="Paoli F."/>
            <person name="Bruttini M."/>
            <person name="Carapelli A."/>
            <person name="Frati F."/>
            <person name="Nardi F."/>
        </authorList>
    </citation>
    <scope>NUCLEOTIDE SEQUENCE [LARGE SCALE GENOMIC DNA]</scope>
    <source>
        <strain evidence="10">DMR45628</strain>
    </source>
</reference>
<dbReference type="GO" id="GO:0008270">
    <property type="term" value="F:zinc ion binding"/>
    <property type="evidence" value="ECO:0007669"/>
    <property type="project" value="UniProtKB-KW"/>
</dbReference>
<dbReference type="SUPFAM" id="SSF57667">
    <property type="entry name" value="beta-beta-alpha zinc fingers"/>
    <property type="match status" value="3"/>
</dbReference>
<evidence type="ECO:0000256" key="5">
    <source>
        <dbReference type="ARBA" id="ARBA00022833"/>
    </source>
</evidence>